<feature type="binding site" evidence="5">
    <location>
        <position position="105"/>
    </location>
    <ligand>
        <name>S-adenosyl-L-methionine</name>
        <dbReference type="ChEBI" id="CHEBI:59789"/>
    </ligand>
</feature>
<comment type="subunit">
    <text evidence="5">Homodimer.</text>
</comment>
<comment type="subcellular location">
    <subcellularLocation>
        <location evidence="5">Cytoplasm</location>
    </subcellularLocation>
</comment>
<comment type="function">
    <text evidence="5">Specifically methylates the pseudouridine at position 1915 (m3Psi1915) in 23S rRNA.</text>
</comment>
<keyword evidence="3 5" id="KW-0949">S-adenosyl-L-methionine</keyword>
<dbReference type="SUPFAM" id="SSF75217">
    <property type="entry name" value="alpha/beta knot"/>
    <property type="match status" value="1"/>
</dbReference>
<keyword evidence="5" id="KW-0698">rRNA processing</keyword>
<evidence type="ECO:0000313" key="6">
    <source>
        <dbReference type="EMBL" id="PRP66671.1"/>
    </source>
</evidence>
<keyword evidence="5" id="KW-0963">Cytoplasm</keyword>
<evidence type="ECO:0000256" key="2">
    <source>
        <dbReference type="ARBA" id="ARBA00022679"/>
    </source>
</evidence>
<evidence type="ECO:0000256" key="5">
    <source>
        <dbReference type="HAMAP-Rule" id="MF_00658"/>
    </source>
</evidence>
<keyword evidence="7" id="KW-1185">Reference proteome</keyword>
<feature type="binding site" evidence="5">
    <location>
        <position position="73"/>
    </location>
    <ligand>
        <name>S-adenosyl-L-methionine</name>
        <dbReference type="ChEBI" id="CHEBI:59789"/>
    </ligand>
</feature>
<name>A0A2S9WT67_9FLAO</name>
<dbReference type="InterPro" id="IPR003742">
    <property type="entry name" value="RlmH-like"/>
</dbReference>
<dbReference type="PANTHER" id="PTHR33603:SF1">
    <property type="entry name" value="RIBOSOMAL RNA LARGE SUBUNIT METHYLTRANSFERASE H"/>
    <property type="match status" value="1"/>
</dbReference>
<organism evidence="6 7">
    <name type="scientific">Nonlabens agnitus</name>
    <dbReference type="NCBI Taxonomy" id="870484"/>
    <lineage>
        <taxon>Bacteria</taxon>
        <taxon>Pseudomonadati</taxon>
        <taxon>Bacteroidota</taxon>
        <taxon>Flavobacteriia</taxon>
        <taxon>Flavobacteriales</taxon>
        <taxon>Flavobacteriaceae</taxon>
        <taxon>Nonlabens</taxon>
    </lineage>
</organism>
<dbReference type="PIRSF" id="PIRSF004505">
    <property type="entry name" value="MT_bac"/>
    <property type="match status" value="1"/>
</dbReference>
<dbReference type="OrthoDB" id="9806643at2"/>
<dbReference type="NCBIfam" id="NF000990">
    <property type="entry name" value="PRK00103.2-4"/>
    <property type="match status" value="1"/>
</dbReference>
<dbReference type="AlphaFoldDB" id="A0A2S9WT67"/>
<dbReference type="EMBL" id="MQUC01000003">
    <property type="protein sequence ID" value="PRP66671.1"/>
    <property type="molecule type" value="Genomic_DNA"/>
</dbReference>
<evidence type="ECO:0000313" key="7">
    <source>
        <dbReference type="Proteomes" id="UP000239532"/>
    </source>
</evidence>
<comment type="similarity">
    <text evidence="4 5">Belongs to the RNA methyltransferase RlmH family.</text>
</comment>
<dbReference type="GO" id="GO:0070038">
    <property type="term" value="F:rRNA (pseudouridine-N3-)-methyltransferase activity"/>
    <property type="evidence" value="ECO:0007669"/>
    <property type="project" value="UniProtKB-UniRule"/>
</dbReference>
<dbReference type="Gene3D" id="3.40.1280.10">
    <property type="match status" value="1"/>
</dbReference>
<evidence type="ECO:0000256" key="3">
    <source>
        <dbReference type="ARBA" id="ARBA00022691"/>
    </source>
</evidence>
<dbReference type="InterPro" id="IPR029026">
    <property type="entry name" value="tRNA_m1G_MTases_N"/>
</dbReference>
<comment type="caution">
    <text evidence="6">The sequence shown here is derived from an EMBL/GenBank/DDBJ whole genome shotgun (WGS) entry which is preliminary data.</text>
</comment>
<dbReference type="GO" id="GO:0005737">
    <property type="term" value="C:cytoplasm"/>
    <property type="evidence" value="ECO:0007669"/>
    <property type="project" value="UniProtKB-SubCell"/>
</dbReference>
<accession>A0A2S9WT67</accession>
<comment type="catalytic activity">
    <reaction evidence="5">
        <text>pseudouridine(1915) in 23S rRNA + S-adenosyl-L-methionine = N(3)-methylpseudouridine(1915) in 23S rRNA + S-adenosyl-L-homocysteine + H(+)</text>
        <dbReference type="Rhea" id="RHEA:42752"/>
        <dbReference type="Rhea" id="RHEA-COMP:10221"/>
        <dbReference type="Rhea" id="RHEA-COMP:10222"/>
        <dbReference type="ChEBI" id="CHEBI:15378"/>
        <dbReference type="ChEBI" id="CHEBI:57856"/>
        <dbReference type="ChEBI" id="CHEBI:59789"/>
        <dbReference type="ChEBI" id="CHEBI:65314"/>
        <dbReference type="ChEBI" id="CHEBI:74486"/>
        <dbReference type="EC" id="2.1.1.177"/>
    </reaction>
</comment>
<reference evidence="6 7" key="1">
    <citation type="submission" date="2016-11" db="EMBL/GenBank/DDBJ databases">
        <title>Trade-off between light-utilization and light-protection in marine flavobacteria.</title>
        <authorList>
            <person name="Kumagai Y."/>
        </authorList>
    </citation>
    <scope>NUCLEOTIDE SEQUENCE [LARGE SCALE GENOMIC DNA]</scope>
    <source>
        <strain evidence="6 7">JCM 17109</strain>
    </source>
</reference>
<feature type="binding site" evidence="5">
    <location>
        <begin position="124"/>
        <end position="129"/>
    </location>
    <ligand>
        <name>S-adenosyl-L-methionine</name>
        <dbReference type="ChEBI" id="CHEBI:59789"/>
    </ligand>
</feature>
<dbReference type="HAMAP" id="MF_00658">
    <property type="entry name" value="23SrRNA_methyltr_H"/>
    <property type="match status" value="1"/>
</dbReference>
<evidence type="ECO:0000256" key="1">
    <source>
        <dbReference type="ARBA" id="ARBA00022603"/>
    </source>
</evidence>
<dbReference type="Proteomes" id="UP000239532">
    <property type="component" value="Unassembled WGS sequence"/>
</dbReference>
<dbReference type="EC" id="2.1.1.177" evidence="5"/>
<keyword evidence="1 5" id="KW-0489">Methyltransferase</keyword>
<dbReference type="CDD" id="cd18081">
    <property type="entry name" value="RlmH-like"/>
    <property type="match status" value="1"/>
</dbReference>
<sequence>MKITLLAVGKTDDSRIADLTDMYVERLKHYINFELEIIPDLKKTKNLSIDQQKVKEGELLLNQLQTSDFVTLLDEKGKSLSSQQFAQLINKRSLSGMKRLVYVIGGPYGFSDAVYARANSKLSLSAMTFSHQMVRLFATEQIYRAFTILKNEPYHHE</sequence>
<protein>
    <recommendedName>
        <fullName evidence="5">Ribosomal RNA large subunit methyltransferase H</fullName>
        <ecNumber evidence="5">2.1.1.177</ecNumber>
    </recommendedName>
    <alternativeName>
        <fullName evidence="5">23S rRNA (pseudouridine1915-N3)-methyltransferase</fullName>
    </alternativeName>
    <alternativeName>
        <fullName evidence="5">23S rRNA m3Psi1915 methyltransferase</fullName>
    </alternativeName>
    <alternativeName>
        <fullName evidence="5">rRNA (pseudouridine-N3-)-methyltransferase RlmH</fullName>
    </alternativeName>
</protein>
<evidence type="ECO:0000256" key="4">
    <source>
        <dbReference type="ARBA" id="ARBA00038303"/>
    </source>
</evidence>
<dbReference type="PANTHER" id="PTHR33603">
    <property type="entry name" value="METHYLTRANSFERASE"/>
    <property type="match status" value="1"/>
</dbReference>
<gene>
    <name evidence="5" type="primary">rlmH</name>
    <name evidence="6" type="ORF">BST86_05920</name>
</gene>
<dbReference type="RefSeq" id="WP_105982471.1">
    <property type="nucleotide sequence ID" value="NZ_MQUC01000003.1"/>
</dbReference>
<keyword evidence="2 5" id="KW-0808">Transferase</keyword>
<proteinExistence type="inferred from homology"/>
<dbReference type="Pfam" id="PF02590">
    <property type="entry name" value="SPOUT_MTase"/>
    <property type="match status" value="1"/>
</dbReference>
<dbReference type="InterPro" id="IPR029028">
    <property type="entry name" value="Alpha/beta_knot_MTases"/>
</dbReference>